<dbReference type="InterPro" id="IPR052202">
    <property type="entry name" value="Yeast_MetPath_Reg"/>
</dbReference>
<dbReference type="SUPFAM" id="SSF57701">
    <property type="entry name" value="Zn2/Cys6 DNA-binding domain"/>
    <property type="match status" value="1"/>
</dbReference>
<dbReference type="GO" id="GO:0000981">
    <property type="term" value="F:DNA-binding transcription factor activity, RNA polymerase II-specific"/>
    <property type="evidence" value="ECO:0007669"/>
    <property type="project" value="InterPro"/>
</dbReference>
<dbReference type="InterPro" id="IPR001138">
    <property type="entry name" value="Zn2Cys6_DnaBD"/>
</dbReference>
<keyword evidence="11" id="KW-1185">Reference proteome</keyword>
<dbReference type="RefSeq" id="XP_018068242.1">
    <property type="nucleotide sequence ID" value="XM_018222814.1"/>
</dbReference>
<accession>A0A194X215</accession>
<feature type="region of interest" description="Disordered" evidence="8">
    <location>
        <begin position="79"/>
        <end position="110"/>
    </location>
</feature>
<dbReference type="GO" id="GO:0045944">
    <property type="term" value="P:positive regulation of transcription by RNA polymerase II"/>
    <property type="evidence" value="ECO:0007669"/>
    <property type="project" value="TreeGrafter"/>
</dbReference>
<keyword evidence="6" id="KW-0804">Transcription</keyword>
<dbReference type="InterPro" id="IPR036864">
    <property type="entry name" value="Zn2-C6_fun-type_DNA-bd_sf"/>
</dbReference>
<dbReference type="GO" id="GO:0043565">
    <property type="term" value="F:sequence-specific DNA binding"/>
    <property type="evidence" value="ECO:0007669"/>
    <property type="project" value="TreeGrafter"/>
</dbReference>
<evidence type="ECO:0000256" key="3">
    <source>
        <dbReference type="ARBA" id="ARBA00022833"/>
    </source>
</evidence>
<evidence type="ECO:0000256" key="8">
    <source>
        <dbReference type="SAM" id="MobiDB-lite"/>
    </source>
</evidence>
<evidence type="ECO:0000256" key="4">
    <source>
        <dbReference type="ARBA" id="ARBA00023015"/>
    </source>
</evidence>
<dbReference type="PANTHER" id="PTHR47782:SF1">
    <property type="entry name" value="PYRIMIDINE PATHWAY REGULATORY PROTEIN 1"/>
    <property type="match status" value="1"/>
</dbReference>
<evidence type="ECO:0000259" key="9">
    <source>
        <dbReference type="PROSITE" id="PS50048"/>
    </source>
</evidence>
<dbReference type="GO" id="GO:0006351">
    <property type="term" value="P:DNA-templated transcription"/>
    <property type="evidence" value="ECO:0007669"/>
    <property type="project" value="InterPro"/>
</dbReference>
<feature type="compositionally biased region" description="Low complexity" evidence="8">
    <location>
        <begin position="94"/>
        <end position="110"/>
    </location>
</feature>
<dbReference type="EMBL" id="KQ947421">
    <property type="protein sequence ID" value="KUJ13887.1"/>
    <property type="molecule type" value="Genomic_DNA"/>
</dbReference>
<evidence type="ECO:0000256" key="5">
    <source>
        <dbReference type="ARBA" id="ARBA00023125"/>
    </source>
</evidence>
<proteinExistence type="predicted"/>
<dbReference type="Pfam" id="PF04082">
    <property type="entry name" value="Fungal_trans"/>
    <property type="match status" value="1"/>
</dbReference>
<evidence type="ECO:0000256" key="7">
    <source>
        <dbReference type="ARBA" id="ARBA00023242"/>
    </source>
</evidence>
<dbReference type="Proteomes" id="UP000070700">
    <property type="component" value="Unassembled WGS sequence"/>
</dbReference>
<name>A0A194X215_MOLSC</name>
<dbReference type="AlphaFoldDB" id="A0A194X215"/>
<dbReference type="CDD" id="cd00067">
    <property type="entry name" value="GAL4"/>
    <property type="match status" value="1"/>
</dbReference>
<dbReference type="PROSITE" id="PS50048">
    <property type="entry name" value="ZN2_CY6_FUNGAL_2"/>
    <property type="match status" value="1"/>
</dbReference>
<dbReference type="PANTHER" id="PTHR47782">
    <property type="entry name" value="ZN(II)2CYS6 TRANSCRIPTION FACTOR (EUROFUNG)-RELATED"/>
    <property type="match status" value="1"/>
</dbReference>
<dbReference type="CDD" id="cd12148">
    <property type="entry name" value="fungal_TF_MHR"/>
    <property type="match status" value="1"/>
</dbReference>
<dbReference type="OrthoDB" id="2399539at2759"/>
<evidence type="ECO:0000313" key="11">
    <source>
        <dbReference type="Proteomes" id="UP000070700"/>
    </source>
</evidence>
<keyword evidence="4" id="KW-0805">Transcription regulation</keyword>
<dbReference type="Pfam" id="PF00172">
    <property type="entry name" value="Zn_clus"/>
    <property type="match status" value="1"/>
</dbReference>
<keyword evidence="2" id="KW-0479">Metal-binding</keyword>
<evidence type="ECO:0000256" key="1">
    <source>
        <dbReference type="ARBA" id="ARBA00004123"/>
    </source>
</evidence>
<sequence>MASRPAKTLTRANITACLRCRRKKQKCDQGLPSCGPCQKANVECVGYDAVTQRPAPRSYIHSLEERIASLEIRLRNHGIDCDADTPRTSPNLNSSPSRQISTTSTQRSSQADVVSNQNLETILSKSAQVTVESLSDNLHVGSNNGTSFTRLFLSELQWDQEQATTVSGTADSSAVEENMEYVTFEAPRTLDSGPIALPSKKVAEHLATVYFELANFSLPILHEPTFRTYLAAAYTSQEPQTQVNGRKSRRHELFSFLVFAVALLTLHKTDSNSVSISTCESYHRSALQCLAEVGLYVNIESVQILLLLANYSYLHPSFVSTWNLMGMAARLAIKQGLHKEPSKISSMHWSLISEEESFGFPDGAITTEFLATEKDEAITEDGINIDPSNTSKKVFALHYFRYRQLQSEIQTVLHEKVPSYITIDYSQWQTAMLKRLSDWHNSTPRNTSQSYIAPPEALEISYYTAEILLLRPSPTIPSPSDTTLCHLAQASSRTIHLYRTSVKEKKLRLFWQAAHNLFAAGTAILYCYSHSKPVRDQIPIRNLVADVNACAAVLWAVVEKFPAAKGTRDAFDAIMDRALAQLHNDTACDQQYGMSGAVELPRRGSGQQAPNVHSLFSPTENVPNNAMFGSDLSGSQISQPFQNFWRGMDADASMAGGMNMDTDTMMGSGQWLPDSQELTSFYVDLH</sequence>
<dbReference type="KEGG" id="psco:LY89DRAFT_784731"/>
<protein>
    <recommendedName>
        <fullName evidence="9">Zn(2)-C6 fungal-type domain-containing protein</fullName>
    </recommendedName>
</protein>
<dbReference type="InParanoid" id="A0A194X215"/>
<evidence type="ECO:0000256" key="6">
    <source>
        <dbReference type="ARBA" id="ARBA00023163"/>
    </source>
</evidence>
<feature type="domain" description="Zn(2)-C6 fungal-type" evidence="9">
    <location>
        <begin position="16"/>
        <end position="45"/>
    </location>
</feature>
<dbReference type="Gene3D" id="4.10.240.10">
    <property type="entry name" value="Zn(2)-C6 fungal-type DNA-binding domain"/>
    <property type="match status" value="1"/>
</dbReference>
<comment type="subcellular location">
    <subcellularLocation>
        <location evidence="1">Nucleus</location>
    </subcellularLocation>
</comment>
<dbReference type="PROSITE" id="PS00463">
    <property type="entry name" value="ZN2_CY6_FUNGAL_1"/>
    <property type="match status" value="1"/>
</dbReference>
<dbReference type="CDD" id="cd14723">
    <property type="entry name" value="ZIP_Ppr1"/>
    <property type="match status" value="1"/>
</dbReference>
<dbReference type="SMART" id="SM00066">
    <property type="entry name" value="GAL4"/>
    <property type="match status" value="1"/>
</dbReference>
<keyword evidence="5" id="KW-0238">DNA-binding</keyword>
<evidence type="ECO:0000313" key="10">
    <source>
        <dbReference type="EMBL" id="KUJ13887.1"/>
    </source>
</evidence>
<organism evidence="10 11">
    <name type="scientific">Mollisia scopiformis</name>
    <name type="common">Conifer needle endophyte fungus</name>
    <name type="synonym">Phialocephala scopiformis</name>
    <dbReference type="NCBI Taxonomy" id="149040"/>
    <lineage>
        <taxon>Eukaryota</taxon>
        <taxon>Fungi</taxon>
        <taxon>Dikarya</taxon>
        <taxon>Ascomycota</taxon>
        <taxon>Pezizomycotina</taxon>
        <taxon>Leotiomycetes</taxon>
        <taxon>Helotiales</taxon>
        <taxon>Mollisiaceae</taxon>
        <taxon>Mollisia</taxon>
    </lineage>
</organism>
<evidence type="ECO:0000256" key="2">
    <source>
        <dbReference type="ARBA" id="ARBA00022723"/>
    </source>
</evidence>
<keyword evidence="7" id="KW-0539">Nucleus</keyword>
<dbReference type="GO" id="GO:0008270">
    <property type="term" value="F:zinc ion binding"/>
    <property type="evidence" value="ECO:0007669"/>
    <property type="project" value="InterPro"/>
</dbReference>
<reference evidence="10 11" key="1">
    <citation type="submission" date="2015-10" db="EMBL/GenBank/DDBJ databases">
        <title>Full genome of DAOMC 229536 Phialocephala scopiformis, a fungal endophyte of spruce producing the potent anti-insectan compound rugulosin.</title>
        <authorList>
            <consortium name="DOE Joint Genome Institute"/>
            <person name="Walker A.K."/>
            <person name="Frasz S.L."/>
            <person name="Seifert K.A."/>
            <person name="Miller J.D."/>
            <person name="Mondo S.J."/>
            <person name="Labutti K."/>
            <person name="Lipzen A."/>
            <person name="Dockter R."/>
            <person name="Kennedy M."/>
            <person name="Grigoriev I.V."/>
            <person name="Spatafora J.W."/>
        </authorList>
    </citation>
    <scope>NUCLEOTIDE SEQUENCE [LARGE SCALE GENOMIC DNA]</scope>
    <source>
        <strain evidence="10 11">CBS 120377</strain>
    </source>
</reference>
<keyword evidence="3" id="KW-0862">Zinc</keyword>
<gene>
    <name evidence="10" type="ORF">LY89DRAFT_784731</name>
</gene>
<dbReference type="GeneID" id="28832540"/>
<dbReference type="GO" id="GO:0005634">
    <property type="term" value="C:nucleus"/>
    <property type="evidence" value="ECO:0007669"/>
    <property type="project" value="UniProtKB-SubCell"/>
</dbReference>
<dbReference type="STRING" id="149040.A0A194X215"/>
<dbReference type="InterPro" id="IPR007219">
    <property type="entry name" value="XnlR_reg_dom"/>
</dbReference>